<keyword evidence="1" id="KW-0732">Signal</keyword>
<organism evidence="3 4">
    <name type="scientific">Eiseniibacteriota bacterium</name>
    <dbReference type="NCBI Taxonomy" id="2212470"/>
    <lineage>
        <taxon>Bacteria</taxon>
        <taxon>Candidatus Eiseniibacteriota</taxon>
    </lineage>
</organism>
<evidence type="ECO:0000256" key="1">
    <source>
        <dbReference type="SAM" id="SignalP"/>
    </source>
</evidence>
<dbReference type="GO" id="GO:0016491">
    <property type="term" value="F:oxidoreductase activity"/>
    <property type="evidence" value="ECO:0007669"/>
    <property type="project" value="InterPro"/>
</dbReference>
<proteinExistence type="predicted"/>
<dbReference type="SUPFAM" id="SSF52833">
    <property type="entry name" value="Thioredoxin-like"/>
    <property type="match status" value="1"/>
</dbReference>
<reference evidence="3 4" key="1">
    <citation type="journal article" date="2019" name="Nat. Microbiol.">
        <title>Mediterranean grassland soil C-N compound turnover is dependent on rainfall and depth, and is mediated by genomically divergent microorganisms.</title>
        <authorList>
            <person name="Diamond S."/>
            <person name="Andeer P.F."/>
            <person name="Li Z."/>
            <person name="Crits-Christoph A."/>
            <person name="Burstein D."/>
            <person name="Anantharaman K."/>
            <person name="Lane K.R."/>
            <person name="Thomas B.C."/>
            <person name="Pan C."/>
            <person name="Northen T.R."/>
            <person name="Banfield J.F."/>
        </authorList>
    </citation>
    <scope>NUCLEOTIDE SEQUENCE [LARGE SCALE GENOMIC DNA]</scope>
    <source>
        <strain evidence="3">WS_3</strain>
    </source>
</reference>
<comment type="caution">
    <text evidence="3">The sequence shown here is derived from an EMBL/GenBank/DDBJ whole genome shotgun (WGS) entry which is preliminary data.</text>
</comment>
<dbReference type="EMBL" id="VBOT01000093">
    <property type="protein sequence ID" value="TMQ50703.1"/>
    <property type="molecule type" value="Genomic_DNA"/>
</dbReference>
<dbReference type="Proteomes" id="UP000320184">
    <property type="component" value="Unassembled WGS sequence"/>
</dbReference>
<dbReference type="InterPro" id="IPR036249">
    <property type="entry name" value="Thioredoxin-like_sf"/>
</dbReference>
<dbReference type="GO" id="GO:0016209">
    <property type="term" value="F:antioxidant activity"/>
    <property type="evidence" value="ECO:0007669"/>
    <property type="project" value="InterPro"/>
</dbReference>
<accession>A0A538SH55</accession>
<feature type="chain" id="PRO_5021829341" evidence="1">
    <location>
        <begin position="23"/>
        <end position="175"/>
    </location>
</feature>
<dbReference type="CDD" id="cd02966">
    <property type="entry name" value="TlpA_like_family"/>
    <property type="match status" value="1"/>
</dbReference>
<dbReference type="InterPro" id="IPR017937">
    <property type="entry name" value="Thioredoxin_CS"/>
</dbReference>
<sequence>MSRPIAWMLAAAGIALASSAPAGGAARRQGPVIRPATPRQILAAVRAPGARAVVLNVWATWCVPCREEFPDVMRIVSAYRGRGLRPVLVSADFDDQVPAARRFLREHGVDFPSYLKSSDDMEFINALSPRWSGALPATFVYDAGGCLEYFHEGRVPPLELERAVRRALASTAGRK</sequence>
<dbReference type="PROSITE" id="PS51352">
    <property type="entry name" value="THIOREDOXIN_2"/>
    <property type="match status" value="1"/>
</dbReference>
<dbReference type="PANTHER" id="PTHR42852">
    <property type="entry name" value="THIOL:DISULFIDE INTERCHANGE PROTEIN DSBE"/>
    <property type="match status" value="1"/>
</dbReference>
<dbReference type="Pfam" id="PF00578">
    <property type="entry name" value="AhpC-TSA"/>
    <property type="match status" value="1"/>
</dbReference>
<dbReference type="InterPro" id="IPR050553">
    <property type="entry name" value="Thioredoxin_ResA/DsbE_sf"/>
</dbReference>
<evidence type="ECO:0000313" key="3">
    <source>
        <dbReference type="EMBL" id="TMQ50703.1"/>
    </source>
</evidence>
<name>A0A538SH55_UNCEI</name>
<feature type="signal peptide" evidence="1">
    <location>
        <begin position="1"/>
        <end position="22"/>
    </location>
</feature>
<dbReference type="InterPro" id="IPR000866">
    <property type="entry name" value="AhpC/TSA"/>
</dbReference>
<dbReference type="PANTHER" id="PTHR42852:SF13">
    <property type="entry name" value="PROTEIN DIPZ"/>
    <property type="match status" value="1"/>
</dbReference>
<dbReference type="AlphaFoldDB" id="A0A538SH55"/>
<protein>
    <submittedName>
        <fullName evidence="3">TlpA family protein disulfide reductase</fullName>
    </submittedName>
</protein>
<evidence type="ECO:0000313" key="4">
    <source>
        <dbReference type="Proteomes" id="UP000320184"/>
    </source>
</evidence>
<feature type="domain" description="Thioredoxin" evidence="2">
    <location>
        <begin position="14"/>
        <end position="169"/>
    </location>
</feature>
<gene>
    <name evidence="3" type="ORF">E6K73_07310</name>
</gene>
<dbReference type="Gene3D" id="3.40.30.10">
    <property type="entry name" value="Glutaredoxin"/>
    <property type="match status" value="1"/>
</dbReference>
<dbReference type="InterPro" id="IPR013766">
    <property type="entry name" value="Thioredoxin_domain"/>
</dbReference>
<evidence type="ECO:0000259" key="2">
    <source>
        <dbReference type="PROSITE" id="PS51352"/>
    </source>
</evidence>
<dbReference type="PROSITE" id="PS00194">
    <property type="entry name" value="THIOREDOXIN_1"/>
    <property type="match status" value="1"/>
</dbReference>